<evidence type="ECO:0000313" key="3">
    <source>
        <dbReference type="Proteomes" id="UP000262477"/>
    </source>
</evidence>
<dbReference type="OrthoDB" id="9808623at2"/>
<keyword evidence="3" id="KW-1185">Reference proteome</keyword>
<sequence length="230" mass="23674">MQLTNAVPVKASPDEVFALMNDVERVASCMPGAALDGQDGDVWHGRVKIKVGPISAAYAGTVRFLEVDAERRRLRVHARGADTHGSGDAEADVALEVVAAPEGALLQLSTDLVIRGKIAQFGKGAIAAVSDRILQQFAQNLGSLLDQDRVTGAPGPQGAAAAPSPARQPAASQPALAQGAELDGLAMLLGPGAAKYGLAAGAFALGLFEGWLLGRLGAQARELRALRRAS</sequence>
<dbReference type="Gene3D" id="3.30.530.20">
    <property type="match status" value="1"/>
</dbReference>
<reference evidence="2 3" key="1">
    <citation type="submission" date="2018-08" db="EMBL/GenBank/DDBJ databases">
        <title>Streptomyces NEAU-D10 sp. nov., a novel Actinomycete isolated from soil.</title>
        <authorList>
            <person name="Jin L."/>
        </authorList>
    </citation>
    <scope>NUCLEOTIDE SEQUENCE [LARGE SCALE GENOMIC DNA]</scope>
    <source>
        <strain evidence="2 3">NEAU-D10</strain>
    </source>
</reference>
<protein>
    <submittedName>
        <fullName evidence="2">Carbon monoxide dehydrogenase</fullName>
    </submittedName>
</protein>
<dbReference type="RefSeq" id="WP_128509161.1">
    <property type="nucleotide sequence ID" value="NZ_QUAC01000185.1"/>
</dbReference>
<dbReference type="Pfam" id="PF06240">
    <property type="entry name" value="COXG"/>
    <property type="match status" value="1"/>
</dbReference>
<name>A0A371Q026_STRIH</name>
<feature type="region of interest" description="Disordered" evidence="1">
    <location>
        <begin position="148"/>
        <end position="174"/>
    </location>
</feature>
<feature type="compositionally biased region" description="Low complexity" evidence="1">
    <location>
        <begin position="152"/>
        <end position="174"/>
    </location>
</feature>
<accession>A0A371Q026</accession>
<comment type="caution">
    <text evidence="2">The sequence shown here is derived from an EMBL/GenBank/DDBJ whole genome shotgun (WGS) entry which is preliminary data.</text>
</comment>
<dbReference type="SUPFAM" id="SSF55961">
    <property type="entry name" value="Bet v1-like"/>
    <property type="match status" value="1"/>
</dbReference>
<dbReference type="InterPro" id="IPR010419">
    <property type="entry name" value="CO_DH_gsu"/>
</dbReference>
<evidence type="ECO:0000256" key="1">
    <source>
        <dbReference type="SAM" id="MobiDB-lite"/>
    </source>
</evidence>
<dbReference type="Proteomes" id="UP000262477">
    <property type="component" value="Unassembled WGS sequence"/>
</dbReference>
<dbReference type="AlphaFoldDB" id="A0A371Q026"/>
<dbReference type="CDD" id="cd07823">
    <property type="entry name" value="SRPBCC_5"/>
    <property type="match status" value="1"/>
</dbReference>
<proteinExistence type="predicted"/>
<evidence type="ECO:0000313" key="2">
    <source>
        <dbReference type="EMBL" id="REK88060.1"/>
    </source>
</evidence>
<dbReference type="PANTHER" id="PTHR38588">
    <property type="entry name" value="BLL0334 PROTEIN"/>
    <property type="match status" value="1"/>
</dbReference>
<dbReference type="InterPro" id="IPR023393">
    <property type="entry name" value="START-like_dom_sf"/>
</dbReference>
<gene>
    <name evidence="2" type="ORF">DY245_23215</name>
</gene>
<dbReference type="PANTHER" id="PTHR38588:SF1">
    <property type="entry name" value="BLL0334 PROTEIN"/>
    <property type="match status" value="1"/>
</dbReference>
<dbReference type="EMBL" id="QUAC01000185">
    <property type="protein sequence ID" value="REK88060.1"/>
    <property type="molecule type" value="Genomic_DNA"/>
</dbReference>
<organism evidence="2 3">
    <name type="scientific">Streptomyces inhibens</name>
    <dbReference type="NCBI Taxonomy" id="2293571"/>
    <lineage>
        <taxon>Bacteria</taxon>
        <taxon>Bacillati</taxon>
        <taxon>Actinomycetota</taxon>
        <taxon>Actinomycetes</taxon>
        <taxon>Kitasatosporales</taxon>
        <taxon>Streptomycetaceae</taxon>
        <taxon>Streptomyces</taxon>
    </lineage>
</organism>